<evidence type="ECO:0000313" key="3">
    <source>
        <dbReference type="Proteomes" id="UP000288716"/>
    </source>
</evidence>
<dbReference type="Pfam" id="PF17900">
    <property type="entry name" value="Peptidase_M1_N"/>
    <property type="match status" value="1"/>
</dbReference>
<dbReference type="Proteomes" id="UP000288716">
    <property type="component" value="Unassembled WGS sequence"/>
</dbReference>
<dbReference type="VEuPathDB" id="VectorBase:LDEU009644"/>
<protein>
    <submittedName>
        <fullName evidence="2">Puromycin-sensitive aminopeptidase-like protein</fullName>
    </submittedName>
</protein>
<keyword evidence="2" id="KW-0378">Hydrolase</keyword>
<keyword evidence="2" id="KW-0645">Protease</keyword>
<dbReference type="InterPro" id="IPR050344">
    <property type="entry name" value="Peptidase_M1_aminopeptidases"/>
</dbReference>
<dbReference type="GO" id="GO:0005615">
    <property type="term" value="C:extracellular space"/>
    <property type="evidence" value="ECO:0007669"/>
    <property type="project" value="TreeGrafter"/>
</dbReference>
<dbReference type="GO" id="GO:0008270">
    <property type="term" value="F:zinc ion binding"/>
    <property type="evidence" value="ECO:0007669"/>
    <property type="project" value="TreeGrafter"/>
</dbReference>
<dbReference type="GO" id="GO:0016020">
    <property type="term" value="C:membrane"/>
    <property type="evidence" value="ECO:0007669"/>
    <property type="project" value="TreeGrafter"/>
</dbReference>
<dbReference type="InterPro" id="IPR042097">
    <property type="entry name" value="Aminopeptidase_N-like_N_sf"/>
</dbReference>
<evidence type="ECO:0000313" key="2">
    <source>
        <dbReference type="EMBL" id="RWS22396.1"/>
    </source>
</evidence>
<dbReference type="GO" id="GO:0006508">
    <property type="term" value="P:proteolysis"/>
    <property type="evidence" value="ECO:0007669"/>
    <property type="project" value="TreeGrafter"/>
</dbReference>
<feature type="non-terminal residue" evidence="2">
    <location>
        <position position="150"/>
    </location>
</feature>
<dbReference type="SUPFAM" id="SSF63737">
    <property type="entry name" value="Leukotriene A4 hydrolase N-terminal domain"/>
    <property type="match status" value="1"/>
</dbReference>
<dbReference type="InterPro" id="IPR045357">
    <property type="entry name" value="Aminopeptidase_N-like_N"/>
</dbReference>
<dbReference type="STRING" id="299467.A0A443S4C6"/>
<dbReference type="EMBL" id="NCKV01008927">
    <property type="protein sequence ID" value="RWS22396.1"/>
    <property type="molecule type" value="Genomic_DNA"/>
</dbReference>
<dbReference type="OrthoDB" id="6749331at2759"/>
<dbReference type="GO" id="GO:0070006">
    <property type="term" value="F:metalloaminopeptidase activity"/>
    <property type="evidence" value="ECO:0007669"/>
    <property type="project" value="TreeGrafter"/>
</dbReference>
<dbReference type="PANTHER" id="PTHR11533">
    <property type="entry name" value="PROTEASE M1 ZINC METALLOPROTEASE"/>
    <property type="match status" value="1"/>
</dbReference>
<organism evidence="2 3">
    <name type="scientific">Leptotrombidium deliense</name>
    <dbReference type="NCBI Taxonomy" id="299467"/>
    <lineage>
        <taxon>Eukaryota</taxon>
        <taxon>Metazoa</taxon>
        <taxon>Ecdysozoa</taxon>
        <taxon>Arthropoda</taxon>
        <taxon>Chelicerata</taxon>
        <taxon>Arachnida</taxon>
        <taxon>Acari</taxon>
        <taxon>Acariformes</taxon>
        <taxon>Trombidiformes</taxon>
        <taxon>Prostigmata</taxon>
        <taxon>Anystina</taxon>
        <taxon>Parasitengona</taxon>
        <taxon>Trombiculoidea</taxon>
        <taxon>Trombiculidae</taxon>
        <taxon>Leptotrombidium</taxon>
    </lineage>
</organism>
<evidence type="ECO:0000259" key="1">
    <source>
        <dbReference type="Pfam" id="PF17900"/>
    </source>
</evidence>
<dbReference type="GO" id="GO:0005737">
    <property type="term" value="C:cytoplasm"/>
    <property type="evidence" value="ECO:0007669"/>
    <property type="project" value="TreeGrafter"/>
</dbReference>
<dbReference type="GO" id="GO:0042277">
    <property type="term" value="F:peptide binding"/>
    <property type="evidence" value="ECO:0007669"/>
    <property type="project" value="TreeGrafter"/>
</dbReference>
<reference evidence="2 3" key="1">
    <citation type="journal article" date="2018" name="Gigascience">
        <title>Genomes of trombidid mites reveal novel predicted allergens and laterally-transferred genes associated with secondary metabolism.</title>
        <authorList>
            <person name="Dong X."/>
            <person name="Chaisiri K."/>
            <person name="Xia D."/>
            <person name="Armstrong S.D."/>
            <person name="Fang Y."/>
            <person name="Donnelly M.J."/>
            <person name="Kadowaki T."/>
            <person name="McGarry J.W."/>
            <person name="Darby A.C."/>
            <person name="Makepeace B.L."/>
        </authorList>
    </citation>
    <scope>NUCLEOTIDE SEQUENCE [LARGE SCALE GENOMIC DNA]</scope>
    <source>
        <strain evidence="2">UoL-UT</strain>
    </source>
</reference>
<accession>A0A443S4C6</accession>
<gene>
    <name evidence="2" type="ORF">B4U80_00772</name>
</gene>
<dbReference type="PANTHER" id="PTHR11533:SF174">
    <property type="entry name" value="PUROMYCIN-SENSITIVE AMINOPEPTIDASE-RELATED"/>
    <property type="match status" value="1"/>
</dbReference>
<dbReference type="GO" id="GO:0043171">
    <property type="term" value="P:peptide catabolic process"/>
    <property type="evidence" value="ECO:0007669"/>
    <property type="project" value="TreeGrafter"/>
</dbReference>
<feature type="domain" description="Aminopeptidase N-like N-terminal" evidence="1">
    <location>
        <begin position="21"/>
        <end position="150"/>
    </location>
</feature>
<dbReference type="Gene3D" id="2.60.40.1730">
    <property type="entry name" value="tricorn interacting facor f3 domain"/>
    <property type="match status" value="1"/>
</dbReference>
<keyword evidence="2" id="KW-0031">Aminopeptidase</keyword>
<proteinExistence type="predicted"/>
<keyword evidence="3" id="KW-1185">Reference proteome</keyword>
<sequence>MPSCPQSTEKKPFERLPKTVVPHVYHLCLKPDLEKFTFDGTVKIDVTVAEPTHQILLNAFDLKISSASFSRNGTETKAKEWNINKDTEVATVVFPNQLEIGNGELSFVFTGNLNDKLHGFYRSQYKTPSGEVRYAATTQFESSHARQAFP</sequence>
<comment type="caution">
    <text evidence="2">The sequence shown here is derived from an EMBL/GenBank/DDBJ whole genome shotgun (WGS) entry which is preliminary data.</text>
</comment>
<name>A0A443S4C6_9ACAR</name>
<dbReference type="AlphaFoldDB" id="A0A443S4C6"/>